<evidence type="ECO:0000256" key="1">
    <source>
        <dbReference type="SAM" id="MobiDB-lite"/>
    </source>
</evidence>
<keyword evidence="3" id="KW-1185">Reference proteome</keyword>
<accession>A0A1X6NQQ6</accession>
<reference evidence="2 3" key="1">
    <citation type="submission" date="2017-03" db="EMBL/GenBank/DDBJ databases">
        <title>WGS assembly of Porphyra umbilicalis.</title>
        <authorList>
            <person name="Brawley S.H."/>
            <person name="Blouin N.A."/>
            <person name="Ficko-Blean E."/>
            <person name="Wheeler G.L."/>
            <person name="Lohr M."/>
            <person name="Goodson H.V."/>
            <person name="Jenkins J.W."/>
            <person name="Blaby-Haas C.E."/>
            <person name="Helliwell K.E."/>
            <person name="Chan C."/>
            <person name="Marriage T."/>
            <person name="Bhattacharya D."/>
            <person name="Klein A.S."/>
            <person name="Badis Y."/>
            <person name="Brodie J."/>
            <person name="Cao Y."/>
            <person name="Collen J."/>
            <person name="Dittami S.M."/>
            <person name="Gachon C.M."/>
            <person name="Green B.R."/>
            <person name="Karpowicz S."/>
            <person name="Kim J.W."/>
            <person name="Kudahl U."/>
            <person name="Lin S."/>
            <person name="Michel G."/>
            <person name="Mittag M."/>
            <person name="Olson B.J."/>
            <person name="Pangilinan J."/>
            <person name="Peng Y."/>
            <person name="Qiu H."/>
            <person name="Shu S."/>
            <person name="Singer J.T."/>
            <person name="Smith A.G."/>
            <person name="Sprecher B.N."/>
            <person name="Wagner V."/>
            <person name="Wang W."/>
            <person name="Wang Z.-Y."/>
            <person name="Yan J."/>
            <person name="Yarish C."/>
            <person name="Zoeuner-Riek S."/>
            <person name="Zhuang Y."/>
            <person name="Zou Y."/>
            <person name="Lindquist E.A."/>
            <person name="Grimwood J."/>
            <person name="Barry K."/>
            <person name="Rokhsar D.S."/>
            <person name="Schmutz J."/>
            <person name="Stiller J.W."/>
            <person name="Grossman A.R."/>
            <person name="Prochnik S.E."/>
        </authorList>
    </citation>
    <scope>NUCLEOTIDE SEQUENCE [LARGE SCALE GENOMIC DNA]</scope>
    <source>
        <strain evidence="2">4086291</strain>
    </source>
</reference>
<dbReference type="Proteomes" id="UP000218209">
    <property type="component" value="Unassembled WGS sequence"/>
</dbReference>
<feature type="compositionally biased region" description="Pro residues" evidence="1">
    <location>
        <begin position="134"/>
        <end position="143"/>
    </location>
</feature>
<feature type="region of interest" description="Disordered" evidence="1">
    <location>
        <begin position="1"/>
        <end position="54"/>
    </location>
</feature>
<sequence length="201" mass="21414">MVTAAAAAAAAHVQRQASPATRREAGVRAKPALTPPRTPVQKRKATEEREQPAGARAVDVVAVVVLLLRARGDKACGGSHHTTQALQPPRMSTEPCRLRPSRPTMSVAPPHQSRRRPTCGVVASACCRARHTRPPPSDRPPAHPCTRPRHHVPPPLQKHAAGRGPPAPAGVGAERPAVRVRRVAPNRPATQTRESELARGC</sequence>
<feature type="region of interest" description="Disordered" evidence="1">
    <location>
        <begin position="129"/>
        <end position="201"/>
    </location>
</feature>
<feature type="compositionally biased region" description="Low complexity" evidence="1">
    <location>
        <begin position="1"/>
        <end position="11"/>
    </location>
</feature>
<evidence type="ECO:0000313" key="3">
    <source>
        <dbReference type="Proteomes" id="UP000218209"/>
    </source>
</evidence>
<proteinExistence type="predicted"/>
<organism evidence="2 3">
    <name type="scientific">Porphyra umbilicalis</name>
    <name type="common">Purple laver</name>
    <name type="synonym">Red alga</name>
    <dbReference type="NCBI Taxonomy" id="2786"/>
    <lineage>
        <taxon>Eukaryota</taxon>
        <taxon>Rhodophyta</taxon>
        <taxon>Bangiophyceae</taxon>
        <taxon>Bangiales</taxon>
        <taxon>Bangiaceae</taxon>
        <taxon>Porphyra</taxon>
    </lineage>
</organism>
<dbReference type="AlphaFoldDB" id="A0A1X6NQQ6"/>
<protein>
    <submittedName>
        <fullName evidence="2">Uncharacterized protein</fullName>
    </submittedName>
</protein>
<evidence type="ECO:0000313" key="2">
    <source>
        <dbReference type="EMBL" id="OSX70951.1"/>
    </source>
</evidence>
<dbReference type="EMBL" id="KV919186">
    <property type="protein sequence ID" value="OSX70951.1"/>
    <property type="molecule type" value="Genomic_DNA"/>
</dbReference>
<gene>
    <name evidence="2" type="ORF">BU14_0625s0001</name>
</gene>
<name>A0A1X6NQQ6_PORUM</name>
<feature type="region of interest" description="Disordered" evidence="1">
    <location>
        <begin position="74"/>
        <end position="116"/>
    </location>
</feature>